<evidence type="ECO:0000256" key="1">
    <source>
        <dbReference type="SAM" id="SignalP"/>
    </source>
</evidence>
<dbReference type="InterPro" id="IPR056948">
    <property type="entry name" value="PNGaseA_N"/>
</dbReference>
<sequence length="580" mass="64814">MSAMNQNGVVKVFIALAFLTATTVSLPSSPDRFLKSALTSLRSPDVPQEYQELTLPSPSDHLTPSCSHLLLRHSFADTINKPPYTAPYTPPPSDCASPPWSRVVLDLHAASSGDQYDRISGLWLGGVELLRTSTAEPSPTGIFWKVRKDVTRYSSLFTRSDLNVTMMLENIVNDVYTGIYHINVTLDFYELNPIEISRQSPADLIVPVSNNDGGGDRGFWFMIESQEESYSNRIRIPSNTRKIVLELYVSSHGNDEFWYSNPPDLYIETNKLAITRGNGAYREVVVRIDGRNVGSEVPFPVIFTGGINPLFWEPVVGIGAFNLPTYDMDLTPFLGMLLDGKEHEFALSVNNGISYWLVDANLHLWLDHEALSVEAGSGVYESPRRHMVRRELLEELDGSFKVEAEVRSEFDGWVKSSEGNLTTMVKSVLKVESLVKFEKNGAYKRVEQSVETKRVVEVTNESGKQVNRVVHQRSYPRTVITSTLRGLSNDKDMYVLVTNVSQALNERYLVGEALTEVFNRQDSDGWMQVEDHDVLAGEARTKQSLRYIDEFGCYSRTVVAANGEIAEDSSSDTCPSSSSS</sequence>
<evidence type="ECO:0000313" key="4">
    <source>
        <dbReference type="Proteomes" id="UP000886595"/>
    </source>
</evidence>
<accession>A0A8X7WSD7</accession>
<proteinExistence type="predicted"/>
<reference evidence="3 4" key="1">
    <citation type="submission" date="2020-02" db="EMBL/GenBank/DDBJ databases">
        <authorList>
            <person name="Ma Q."/>
            <person name="Huang Y."/>
            <person name="Song X."/>
            <person name="Pei D."/>
        </authorList>
    </citation>
    <scope>NUCLEOTIDE SEQUENCE [LARGE SCALE GENOMIC DNA]</scope>
    <source>
        <strain evidence="3">Sxm20200214</strain>
        <tissue evidence="3">Leaf</tissue>
    </source>
</reference>
<dbReference type="OrthoDB" id="1612078at2759"/>
<keyword evidence="1" id="KW-0732">Signal</keyword>
<name>A0A8X7WSD7_BRACI</name>
<dbReference type="AlphaFoldDB" id="A0A8X7WSD7"/>
<evidence type="ECO:0000259" key="2">
    <source>
        <dbReference type="Pfam" id="PF12222"/>
    </source>
</evidence>
<evidence type="ECO:0000313" key="3">
    <source>
        <dbReference type="EMBL" id="KAG2334580.1"/>
    </source>
</evidence>
<organism evidence="3 4">
    <name type="scientific">Brassica carinata</name>
    <name type="common">Ethiopian mustard</name>
    <name type="synonym">Abyssinian cabbage</name>
    <dbReference type="NCBI Taxonomy" id="52824"/>
    <lineage>
        <taxon>Eukaryota</taxon>
        <taxon>Viridiplantae</taxon>
        <taxon>Streptophyta</taxon>
        <taxon>Embryophyta</taxon>
        <taxon>Tracheophyta</taxon>
        <taxon>Spermatophyta</taxon>
        <taxon>Magnoliopsida</taxon>
        <taxon>eudicotyledons</taxon>
        <taxon>Gunneridae</taxon>
        <taxon>Pentapetalae</taxon>
        <taxon>rosids</taxon>
        <taxon>malvids</taxon>
        <taxon>Brassicales</taxon>
        <taxon>Brassicaceae</taxon>
        <taxon>Brassiceae</taxon>
        <taxon>Brassica</taxon>
    </lineage>
</organism>
<protein>
    <recommendedName>
        <fullName evidence="2">Peptide N-acetyl-beta-D-glucosaminyl asparaginase amidase A N-terminal domain-containing protein</fullName>
    </recommendedName>
</protein>
<dbReference type="EMBL" id="JAAMPC010000001">
    <property type="protein sequence ID" value="KAG2334580.1"/>
    <property type="molecule type" value="Genomic_DNA"/>
</dbReference>
<gene>
    <name evidence="3" type="ORF">Bca52824_005760</name>
</gene>
<dbReference type="PANTHER" id="PTHR31104">
    <property type="entry name" value="PEPTIDE-N4-(N-ACETYL-BETA-GLUCOSAMINYL)ASPARAGINE AMIDASE A PROTEIN"/>
    <property type="match status" value="1"/>
</dbReference>
<dbReference type="InterPro" id="IPR021102">
    <property type="entry name" value="PNGase_A"/>
</dbReference>
<feature type="signal peptide" evidence="1">
    <location>
        <begin position="1"/>
        <end position="25"/>
    </location>
</feature>
<keyword evidence="4" id="KW-1185">Reference proteome</keyword>
<dbReference type="Proteomes" id="UP000886595">
    <property type="component" value="Unassembled WGS sequence"/>
</dbReference>
<feature type="domain" description="Peptide N-acetyl-beta-D-glucosaminyl asparaginase amidase A N-terminal" evidence="2">
    <location>
        <begin position="61"/>
        <end position="377"/>
    </location>
</feature>
<feature type="chain" id="PRO_5036488864" description="Peptide N-acetyl-beta-D-glucosaminyl asparaginase amidase A N-terminal domain-containing protein" evidence="1">
    <location>
        <begin position="26"/>
        <end position="580"/>
    </location>
</feature>
<dbReference type="Pfam" id="PF12222">
    <property type="entry name" value="PNGaseA"/>
    <property type="match status" value="1"/>
</dbReference>
<comment type="caution">
    <text evidence="3">The sequence shown here is derived from an EMBL/GenBank/DDBJ whole genome shotgun (WGS) entry which is preliminary data.</text>
</comment>